<organism evidence="1 2">
    <name type="scientific">Caenorhabditis japonica</name>
    <dbReference type="NCBI Taxonomy" id="281687"/>
    <lineage>
        <taxon>Eukaryota</taxon>
        <taxon>Metazoa</taxon>
        <taxon>Ecdysozoa</taxon>
        <taxon>Nematoda</taxon>
        <taxon>Chromadorea</taxon>
        <taxon>Rhabditida</taxon>
        <taxon>Rhabditina</taxon>
        <taxon>Rhabditomorpha</taxon>
        <taxon>Rhabditoidea</taxon>
        <taxon>Rhabditidae</taxon>
        <taxon>Peloderinae</taxon>
        <taxon>Caenorhabditis</taxon>
    </lineage>
</organism>
<reference evidence="1" key="2">
    <citation type="submission" date="2022-06" db="UniProtKB">
        <authorList>
            <consortium name="EnsemblMetazoa"/>
        </authorList>
    </citation>
    <scope>IDENTIFICATION</scope>
    <source>
        <strain evidence="1">DF5081</strain>
    </source>
</reference>
<proteinExistence type="predicted"/>
<protein>
    <submittedName>
        <fullName evidence="1">Uncharacterized protein</fullName>
    </submittedName>
</protein>
<dbReference type="AlphaFoldDB" id="A0A8R1EDF4"/>
<accession>A0A8R1EDF4</accession>
<dbReference type="EnsemblMetazoa" id="CJA31407a.1">
    <property type="protein sequence ID" value="CJA31407a.1"/>
    <property type="gene ID" value="WBGene00207254"/>
</dbReference>
<dbReference type="Proteomes" id="UP000005237">
    <property type="component" value="Unassembled WGS sequence"/>
</dbReference>
<evidence type="ECO:0000313" key="2">
    <source>
        <dbReference type="Proteomes" id="UP000005237"/>
    </source>
</evidence>
<reference evidence="2" key="1">
    <citation type="submission" date="2010-08" db="EMBL/GenBank/DDBJ databases">
        <authorList>
            <consortium name="Caenorhabditis japonica Sequencing Consortium"/>
            <person name="Wilson R.K."/>
        </authorList>
    </citation>
    <scope>NUCLEOTIDE SEQUENCE [LARGE SCALE GENOMIC DNA]</scope>
    <source>
        <strain evidence="2">DF5081</strain>
    </source>
</reference>
<name>A0A8R1EDF4_CAEJA</name>
<sequence>MRIRSETQEEAPVAVENLLANKMNDQIEVSQLMNEITPESVPAVESSDGQKGANVVGDLLAKVQMVAAETTDKAKPTIGDDDVAKKANEAVSEVKDIKQGIAEKVDDITKSLENSAK</sequence>
<evidence type="ECO:0000313" key="1">
    <source>
        <dbReference type="EnsemblMetazoa" id="CJA31407a.1"/>
    </source>
</evidence>
<keyword evidence="2" id="KW-1185">Reference proteome</keyword>